<evidence type="ECO:0000256" key="10">
    <source>
        <dbReference type="HAMAP-Rule" id="MF_01463"/>
    </source>
</evidence>
<dbReference type="GO" id="GO:0006605">
    <property type="term" value="P:protein targeting"/>
    <property type="evidence" value="ECO:0007669"/>
    <property type="project" value="UniProtKB-UniRule"/>
</dbReference>
<dbReference type="EMBL" id="CP013342">
    <property type="protein sequence ID" value="AMU96554.1"/>
    <property type="molecule type" value="Genomic_DNA"/>
</dbReference>
<evidence type="ECO:0000256" key="2">
    <source>
        <dbReference type="ARBA" id="ARBA00022448"/>
    </source>
</evidence>
<dbReference type="GO" id="GO:0065002">
    <property type="term" value="P:intracellular protein transmembrane transport"/>
    <property type="evidence" value="ECO:0007669"/>
    <property type="project" value="UniProtKB-UniRule"/>
</dbReference>
<evidence type="ECO:0000256" key="6">
    <source>
        <dbReference type="ARBA" id="ARBA00022927"/>
    </source>
</evidence>
<keyword evidence="3 10" id="KW-1003">Cell membrane</keyword>
<gene>
    <name evidence="10" type="primary">secD</name>
    <name evidence="14" type="ORF">AOA14_18295</name>
</gene>
<dbReference type="GO" id="GO:0005886">
    <property type="term" value="C:plasma membrane"/>
    <property type="evidence" value="ECO:0007669"/>
    <property type="project" value="UniProtKB-SubCell"/>
</dbReference>
<dbReference type="NCBIfam" id="TIGR01129">
    <property type="entry name" value="secD"/>
    <property type="match status" value="1"/>
</dbReference>
<dbReference type="HAMAP" id="MF_01463_B">
    <property type="entry name" value="SecD_B"/>
    <property type="match status" value="1"/>
</dbReference>
<dbReference type="NCBIfam" id="TIGR00916">
    <property type="entry name" value="2A0604s01"/>
    <property type="match status" value="1"/>
</dbReference>
<feature type="transmembrane region" description="Helical" evidence="10">
    <location>
        <begin position="400"/>
        <end position="420"/>
    </location>
</feature>
<dbReference type="RefSeq" id="WP_062902841.1">
    <property type="nucleotide sequence ID" value="NZ_CP013342.1"/>
</dbReference>
<comment type="function">
    <text evidence="10">Part of the Sec protein translocase complex. Interacts with the SecYEG preprotein conducting channel. SecDF uses the proton motive force (PMF) to complete protein translocation after the ATP-dependent function of SecA.</text>
</comment>
<dbReference type="Pfam" id="PF02355">
    <property type="entry name" value="SecD_SecF_C"/>
    <property type="match status" value="1"/>
</dbReference>
<comment type="similarity">
    <text evidence="10">Belongs to the SecD/SecF family. SecD subfamily.</text>
</comment>
<feature type="transmembrane region" description="Helical" evidence="10">
    <location>
        <begin position="7"/>
        <end position="28"/>
    </location>
</feature>
<dbReference type="InterPro" id="IPR054384">
    <property type="entry name" value="SecDF_P1_head"/>
</dbReference>
<dbReference type="STRING" id="1219058.AOA14_18295"/>
<dbReference type="GO" id="GO:0015450">
    <property type="term" value="F:protein-transporting ATPase activity"/>
    <property type="evidence" value="ECO:0007669"/>
    <property type="project" value="InterPro"/>
</dbReference>
<sequence length="537" mass="57674">MLDFPRWKVIGISVILALGVIFSIPSFLPQKQFESLPSFAQMKVNLGLDLAGGSHLLLEADLGDLQKTQLANMEKTVRTAMRGERGPDDDIAIGELSTAGGKISFLVRDQAQLDEARERLFRETQGAGLTGQRDWTIDVVDTTRIVMTPTKAGQAQAISRAMDTARDIIDKRVNALGTREPTIIRQGDDRIVVQVPGLQDPQQLKDLIGKTARLEFRMVDTNADPNEVAAGRVPVGSEVVPYSPDAGNGVPFEVLRRQVMISGDQLIDAKQSYDPQSGLPVVTIRFDSGGSATFAKVTAQNVGKRFAMVLDGRVLSAPSINEPILGGSAQISGNFTVASANALAISLRSGALPVKMAVVEERTVTPELGADSIRKGAIAGIIATVAVLAFMIVVYGRFGIYANVALFFNIFLIVAIMAAFNATLTLPGIAGFVLTIGAAVDANVLINERIREELKRGRRVFQAVELGYKEASRAIFDANITNVIAAALMFWFGTGPIKGFAVVLTIGIVTSVFTAVTVTRMFAAHWVHKTRPASLNI</sequence>
<dbReference type="Pfam" id="PF21760">
    <property type="entry name" value="SecD_1st"/>
    <property type="match status" value="1"/>
</dbReference>
<dbReference type="InterPro" id="IPR005791">
    <property type="entry name" value="SecD"/>
</dbReference>
<dbReference type="Pfam" id="PF07549">
    <property type="entry name" value="Sec_GG"/>
    <property type="match status" value="1"/>
</dbReference>
<reference evidence="15" key="1">
    <citation type="submission" date="2015-11" db="EMBL/GenBank/DDBJ databases">
        <title>Complete genome sequence of a polyethylene glycol-degrading strain Sphingopyxis terrae strain 203-1 (NBRC 15098).</title>
        <authorList>
            <person name="Yoshiyuki O."/>
            <person name="Shouta N."/>
            <person name="Nagata Y."/>
            <person name="Numata M."/>
            <person name="Tsuchikane K."/>
            <person name="Hosoyama A."/>
            <person name="Yamazoe A."/>
            <person name="Tsuda M."/>
            <person name="Fujita N."/>
            <person name="Kawai F."/>
        </authorList>
    </citation>
    <scope>NUCLEOTIDE SEQUENCE [LARGE SCALE GENOMIC DNA]</scope>
    <source>
        <strain evidence="15">203-1</strain>
    </source>
</reference>
<reference evidence="14 15" key="2">
    <citation type="journal article" date="2016" name="Genome Announc.">
        <title>Complete Genome Sequence of Sphingopyxis terrae Strain 203-1 (NBRC 111660), a Polyethylene Glycol Degrader.</title>
        <authorList>
            <person name="Ohtsubo Y."/>
            <person name="Nonoyama S."/>
            <person name="Nagata Y."/>
            <person name="Numata M."/>
            <person name="Tsuchikane K."/>
            <person name="Hosoyama A."/>
            <person name="Yamazoe A."/>
            <person name="Tsuda M."/>
            <person name="Fujita N."/>
            <person name="Kawai F."/>
        </authorList>
    </citation>
    <scope>NUCLEOTIDE SEQUENCE [LARGE SCALE GENOMIC DNA]</scope>
    <source>
        <strain evidence="14 15">203-1</strain>
    </source>
</reference>
<dbReference type="PANTHER" id="PTHR30081:SF1">
    <property type="entry name" value="PROTEIN TRANSLOCASE SUBUNIT SECD"/>
    <property type="match status" value="1"/>
</dbReference>
<dbReference type="SUPFAM" id="SSF82866">
    <property type="entry name" value="Multidrug efflux transporter AcrB transmembrane domain"/>
    <property type="match status" value="1"/>
</dbReference>
<feature type="transmembrane region" description="Helical" evidence="10">
    <location>
        <begin position="376"/>
        <end position="395"/>
    </location>
</feature>
<comment type="subunit">
    <text evidence="10">Forms a complex with SecF. Part of the essential Sec protein translocation apparatus which comprises SecA, SecYEG and auxiliary proteins SecDF-YajC and YidC.</text>
</comment>
<evidence type="ECO:0000256" key="3">
    <source>
        <dbReference type="ARBA" id="ARBA00022475"/>
    </source>
</evidence>
<keyword evidence="7 10" id="KW-1133">Transmembrane helix</keyword>
<protein>
    <recommendedName>
        <fullName evidence="10">Protein translocase subunit SecD</fullName>
    </recommendedName>
</protein>
<evidence type="ECO:0000313" key="15">
    <source>
        <dbReference type="Proteomes" id="UP000076234"/>
    </source>
</evidence>
<accession>A0A142W3E6</accession>
<dbReference type="InterPro" id="IPR048634">
    <property type="entry name" value="SecD_SecF_C"/>
</dbReference>
<evidence type="ECO:0000256" key="8">
    <source>
        <dbReference type="ARBA" id="ARBA00023010"/>
    </source>
</evidence>
<evidence type="ECO:0000256" key="1">
    <source>
        <dbReference type="ARBA" id="ARBA00004651"/>
    </source>
</evidence>
<feature type="domain" description="Protein translocase subunit SecDF P1" evidence="12">
    <location>
        <begin position="162"/>
        <end position="220"/>
    </location>
</feature>
<evidence type="ECO:0000259" key="13">
    <source>
        <dbReference type="Pfam" id="PF22599"/>
    </source>
</evidence>
<feature type="transmembrane region" description="Helical" evidence="10">
    <location>
        <begin position="426"/>
        <end position="446"/>
    </location>
</feature>
<dbReference type="AlphaFoldDB" id="A0A142W3E6"/>
<organism evidence="14 15">
    <name type="scientific">Sphingopyxis terrae subsp. terrae NBRC 15098</name>
    <dbReference type="NCBI Taxonomy" id="1219058"/>
    <lineage>
        <taxon>Bacteria</taxon>
        <taxon>Pseudomonadati</taxon>
        <taxon>Pseudomonadota</taxon>
        <taxon>Alphaproteobacteria</taxon>
        <taxon>Sphingomonadales</taxon>
        <taxon>Sphingomonadaceae</taxon>
        <taxon>Sphingopyxis</taxon>
    </lineage>
</organism>
<evidence type="ECO:0000313" key="14">
    <source>
        <dbReference type="EMBL" id="AMU96554.1"/>
    </source>
</evidence>
<evidence type="ECO:0000256" key="9">
    <source>
        <dbReference type="ARBA" id="ARBA00023136"/>
    </source>
</evidence>
<dbReference type="GO" id="GO:0043952">
    <property type="term" value="P:protein transport by the Sec complex"/>
    <property type="evidence" value="ECO:0007669"/>
    <property type="project" value="UniProtKB-UniRule"/>
</dbReference>
<keyword evidence="8 10" id="KW-0811">Translocation</keyword>
<dbReference type="Gene3D" id="3.30.70.3400">
    <property type="match status" value="1"/>
</dbReference>
<dbReference type="Gene3D" id="3.30.1360.200">
    <property type="match status" value="1"/>
</dbReference>
<feature type="domain" description="SecDF P1 head subdomain" evidence="13">
    <location>
        <begin position="253"/>
        <end position="354"/>
    </location>
</feature>
<dbReference type="FunFam" id="3.30.1360.200:FF:000002">
    <property type="entry name" value="Preprotein translocase subunit SecD"/>
    <property type="match status" value="1"/>
</dbReference>
<evidence type="ECO:0000256" key="7">
    <source>
        <dbReference type="ARBA" id="ARBA00022989"/>
    </source>
</evidence>
<dbReference type="InterPro" id="IPR055344">
    <property type="entry name" value="SecD_SecF_C_bact"/>
</dbReference>
<dbReference type="Pfam" id="PF22599">
    <property type="entry name" value="SecDF_P1_head"/>
    <property type="match status" value="1"/>
</dbReference>
<evidence type="ECO:0000256" key="5">
    <source>
        <dbReference type="ARBA" id="ARBA00022692"/>
    </source>
</evidence>
<dbReference type="InterPro" id="IPR022813">
    <property type="entry name" value="SecD/SecF_arch_bac"/>
</dbReference>
<feature type="transmembrane region" description="Helical" evidence="10">
    <location>
        <begin position="499"/>
        <end position="523"/>
    </location>
</feature>
<name>A0A142W3E6_9SPHN</name>
<keyword evidence="5 10" id="KW-0812">Transmembrane</keyword>
<dbReference type="PANTHER" id="PTHR30081">
    <property type="entry name" value="PROTEIN-EXPORT MEMBRANE PROTEIN SEC"/>
    <property type="match status" value="1"/>
</dbReference>
<evidence type="ECO:0000259" key="11">
    <source>
        <dbReference type="Pfam" id="PF02355"/>
    </source>
</evidence>
<keyword evidence="6 10" id="KW-0653">Protein transport</keyword>
<comment type="subcellular location">
    <subcellularLocation>
        <location evidence="1 10">Cell membrane</location>
        <topology evidence="1 10">Multi-pass membrane protein</topology>
    </subcellularLocation>
</comment>
<feature type="transmembrane region" description="Helical" evidence="10">
    <location>
        <begin position="474"/>
        <end position="493"/>
    </location>
</feature>
<proteinExistence type="inferred from homology"/>
<evidence type="ECO:0000259" key="12">
    <source>
        <dbReference type="Pfam" id="PF21760"/>
    </source>
</evidence>
<dbReference type="InterPro" id="IPR022646">
    <property type="entry name" value="SecD/SecF_CS"/>
</dbReference>
<keyword evidence="2 10" id="KW-0813">Transport</keyword>
<dbReference type="FunFam" id="1.20.1640.10:FF:000004">
    <property type="entry name" value="Protein translocase subunit SecD"/>
    <property type="match status" value="1"/>
</dbReference>
<evidence type="ECO:0000256" key="4">
    <source>
        <dbReference type="ARBA" id="ARBA00022519"/>
    </source>
</evidence>
<dbReference type="InterPro" id="IPR048631">
    <property type="entry name" value="SecD_1st"/>
</dbReference>
<dbReference type="Proteomes" id="UP000076234">
    <property type="component" value="Chromosome"/>
</dbReference>
<feature type="domain" description="Protein export membrane protein SecD/SecF C-terminal" evidence="11">
    <location>
        <begin position="356"/>
        <end position="526"/>
    </location>
</feature>
<keyword evidence="4" id="KW-0997">Cell inner membrane</keyword>
<dbReference type="KEGG" id="ster:AOA14_18295"/>
<keyword evidence="9 10" id="KW-0472">Membrane</keyword>